<dbReference type="OrthoDB" id="2415687at2759"/>
<dbReference type="PANTHER" id="PTHR10666">
    <property type="entry name" value="UBIQUITIN"/>
    <property type="match status" value="1"/>
</dbReference>
<dbReference type="PRINTS" id="PR00348">
    <property type="entry name" value="UBIQUITIN"/>
</dbReference>
<keyword evidence="3" id="KW-1185">Reference proteome</keyword>
<sequence length="223" mass="25568">PVFPIRLKYITGSVYVANVTIHTTGEVLLKNFQNCVGQYGYSSCKLSYHDKNIQLTDTIERLGIKEGDLVEAIDSECENSIEHSKLEFSFTPTNARSSMLIYLKTSTEKMELNVYWSDTIFQIKNMIQDLKGIATNKQSIIFNADELDDFYTLSYYNIQKESTLLLESKEITIYVKIETGEIIELDLTTDNTIEDVKLMIQNKKNLLPIQQRIGFSGNEPNDY</sequence>
<comment type="caution">
    <text evidence="2">The sequence shown here is derived from an EMBL/GenBank/DDBJ whole genome shotgun (WGS) entry which is preliminary data.</text>
</comment>
<feature type="non-terminal residue" evidence="2">
    <location>
        <position position="1"/>
    </location>
</feature>
<dbReference type="PROSITE" id="PS50053">
    <property type="entry name" value="UBIQUITIN_2"/>
    <property type="match status" value="2"/>
</dbReference>
<evidence type="ECO:0000313" key="2">
    <source>
        <dbReference type="EMBL" id="CAG8812369.1"/>
    </source>
</evidence>
<dbReference type="EMBL" id="CAJVPY010048726">
    <property type="protein sequence ID" value="CAG8812369.1"/>
    <property type="molecule type" value="Genomic_DNA"/>
</dbReference>
<dbReference type="InterPro" id="IPR019956">
    <property type="entry name" value="Ubiquitin_dom"/>
</dbReference>
<protein>
    <submittedName>
        <fullName evidence="2">28196_t:CDS:1</fullName>
    </submittedName>
</protein>
<accession>A0A9N9PFU2</accession>
<gene>
    <name evidence="2" type="ORF">DERYTH_LOCUS25611</name>
</gene>
<dbReference type="AlphaFoldDB" id="A0A9N9PFU2"/>
<dbReference type="Gene3D" id="3.10.20.90">
    <property type="entry name" value="Phosphatidylinositol 3-kinase Catalytic Subunit, Chain A, domain 1"/>
    <property type="match status" value="2"/>
</dbReference>
<dbReference type="Proteomes" id="UP000789405">
    <property type="component" value="Unassembled WGS sequence"/>
</dbReference>
<feature type="non-terminal residue" evidence="2">
    <location>
        <position position="223"/>
    </location>
</feature>
<feature type="domain" description="Ubiquitin-like" evidence="1">
    <location>
        <begin position="99"/>
        <end position="166"/>
    </location>
</feature>
<evidence type="ECO:0000313" key="3">
    <source>
        <dbReference type="Proteomes" id="UP000789405"/>
    </source>
</evidence>
<proteinExistence type="predicted"/>
<dbReference type="SUPFAM" id="SSF54236">
    <property type="entry name" value="Ubiquitin-like"/>
    <property type="match status" value="3"/>
</dbReference>
<evidence type="ECO:0000259" key="1">
    <source>
        <dbReference type="PROSITE" id="PS50053"/>
    </source>
</evidence>
<reference evidence="2" key="1">
    <citation type="submission" date="2021-06" db="EMBL/GenBank/DDBJ databases">
        <authorList>
            <person name="Kallberg Y."/>
            <person name="Tangrot J."/>
            <person name="Rosling A."/>
        </authorList>
    </citation>
    <scope>NUCLEOTIDE SEQUENCE</scope>
    <source>
        <strain evidence="2">MA453B</strain>
    </source>
</reference>
<dbReference type="SMART" id="SM00213">
    <property type="entry name" value="UBQ"/>
    <property type="match status" value="1"/>
</dbReference>
<feature type="domain" description="Ubiquitin-like" evidence="1">
    <location>
        <begin position="171"/>
        <end position="223"/>
    </location>
</feature>
<dbReference type="InterPro" id="IPR000626">
    <property type="entry name" value="Ubiquitin-like_dom"/>
</dbReference>
<dbReference type="Pfam" id="PF00240">
    <property type="entry name" value="ubiquitin"/>
    <property type="match status" value="2"/>
</dbReference>
<dbReference type="InterPro" id="IPR029071">
    <property type="entry name" value="Ubiquitin-like_domsf"/>
</dbReference>
<name>A0A9N9PFU2_9GLOM</name>
<organism evidence="2 3">
    <name type="scientific">Dentiscutata erythropus</name>
    <dbReference type="NCBI Taxonomy" id="1348616"/>
    <lineage>
        <taxon>Eukaryota</taxon>
        <taxon>Fungi</taxon>
        <taxon>Fungi incertae sedis</taxon>
        <taxon>Mucoromycota</taxon>
        <taxon>Glomeromycotina</taxon>
        <taxon>Glomeromycetes</taxon>
        <taxon>Diversisporales</taxon>
        <taxon>Gigasporaceae</taxon>
        <taxon>Dentiscutata</taxon>
    </lineage>
</organism>
<dbReference type="InterPro" id="IPR050158">
    <property type="entry name" value="Ubiquitin_ubiquitin-like"/>
</dbReference>